<dbReference type="OrthoDB" id="2333384at2759"/>
<dbReference type="Proteomes" id="UP000812287">
    <property type="component" value="Unassembled WGS sequence"/>
</dbReference>
<sequence length="759" mass="82420">MAFLYTGPPSPPPRDVFHNNLDPDDELHSHPAYSPNSLFPEADMQNRERPRLEILLDKDCIFLKGTGVDVEPARLSGHVALYLAESTSIKEITLQFRGKARLPVSANESMSLNSSPLTYIVCNHEWSFLEGEKKHSHTLKPGRHFFPFQLQLGGSLPSTISTSVNGGASVAYKLRALAVRPGLSHNLQTFTPVTLIRSFAPEALEYQQTLEIENTWPEKLMYSIMIPHKAWAAGDILTALVKFSPLAKGVGVLSITTTVQETTKVYARIGIQESVRTMATVRHEIVGGKAVEVHEHRWKAAPSPTTPGHSLPSTPNLTHSLSSSPRNSTHSASSGSGGYFSFSPHHASSASLAEAGPSTLMASPSTSSDPNENLEMSDDDVVTFLTFPIPLCITPTHSLDPINVSHRIRWSILILNLDGHTSELRCSLPLHLLDYRLLEEARSHTAATRRLLLGGPEVPPQELPDDMELPSYTAHVRDRVANMFLPESATMRVTNPWVHGGISPTIVSNAGTEALASPWPRSHSGHSTPLEAHLLAHLPHAPGSGDSTPLDWVNSELLLSLSEEDPPALSVTSRQAPHSPSDHTDSNPASRPSSSRPSRLSSRSASPERGLHVAGPHETYVHSGNASRNIHGLFKASMKPFTSLAHPHWLSSRSHSHPSIADSQRQAMATASMAAALRPPVQLSDPNSGTALLHRAFTEVPDYRIAARGFIGGVPPLTSMRGLPSYEDVERAEGDSTTVPARSPRFDVANSPTMMMTRT</sequence>
<dbReference type="InterPro" id="IPR050357">
    <property type="entry name" value="Arrestin_domain-protein"/>
</dbReference>
<evidence type="ECO:0000313" key="3">
    <source>
        <dbReference type="EMBL" id="KAG7446679.1"/>
    </source>
</evidence>
<dbReference type="SUPFAM" id="SSF81296">
    <property type="entry name" value="E set domains"/>
    <property type="match status" value="1"/>
</dbReference>
<organism evidence="3 4">
    <name type="scientific">Guyanagaster necrorhizus</name>
    <dbReference type="NCBI Taxonomy" id="856835"/>
    <lineage>
        <taxon>Eukaryota</taxon>
        <taxon>Fungi</taxon>
        <taxon>Dikarya</taxon>
        <taxon>Basidiomycota</taxon>
        <taxon>Agaricomycotina</taxon>
        <taxon>Agaricomycetes</taxon>
        <taxon>Agaricomycetidae</taxon>
        <taxon>Agaricales</taxon>
        <taxon>Marasmiineae</taxon>
        <taxon>Physalacriaceae</taxon>
        <taxon>Guyanagaster</taxon>
    </lineage>
</organism>
<feature type="region of interest" description="Disordered" evidence="1">
    <location>
        <begin position="1"/>
        <end position="43"/>
    </location>
</feature>
<evidence type="ECO:0000256" key="1">
    <source>
        <dbReference type="SAM" id="MobiDB-lite"/>
    </source>
</evidence>
<dbReference type="Pfam" id="PF00339">
    <property type="entry name" value="Arrestin_N"/>
    <property type="match status" value="1"/>
</dbReference>
<dbReference type="EMBL" id="MU250534">
    <property type="protein sequence ID" value="KAG7446679.1"/>
    <property type="molecule type" value="Genomic_DNA"/>
</dbReference>
<dbReference type="GO" id="GO:0031625">
    <property type="term" value="F:ubiquitin protein ligase binding"/>
    <property type="evidence" value="ECO:0007669"/>
    <property type="project" value="TreeGrafter"/>
</dbReference>
<dbReference type="PANTHER" id="PTHR11188">
    <property type="entry name" value="ARRESTIN DOMAIN CONTAINING PROTEIN"/>
    <property type="match status" value="1"/>
</dbReference>
<feature type="region of interest" description="Disordered" evidence="1">
    <location>
        <begin position="299"/>
        <end position="336"/>
    </location>
</feature>
<feature type="compositionally biased region" description="Polar residues" evidence="1">
    <location>
        <begin position="750"/>
        <end position="759"/>
    </location>
</feature>
<dbReference type="RefSeq" id="XP_043040179.1">
    <property type="nucleotide sequence ID" value="XM_043186294.1"/>
</dbReference>
<dbReference type="InterPro" id="IPR014752">
    <property type="entry name" value="Arrestin-like_C"/>
</dbReference>
<proteinExistence type="predicted"/>
<dbReference type="AlphaFoldDB" id="A0A9P7VTJ4"/>
<dbReference type="InterPro" id="IPR014756">
    <property type="entry name" value="Ig_E-set"/>
</dbReference>
<dbReference type="GO" id="GO:0005886">
    <property type="term" value="C:plasma membrane"/>
    <property type="evidence" value="ECO:0007669"/>
    <property type="project" value="TreeGrafter"/>
</dbReference>
<protein>
    <recommendedName>
        <fullName evidence="2">Arrestin C-terminal-like domain-containing protein</fullName>
    </recommendedName>
</protein>
<dbReference type="GeneID" id="66108591"/>
<dbReference type="GO" id="GO:0005829">
    <property type="term" value="C:cytosol"/>
    <property type="evidence" value="ECO:0007669"/>
    <property type="project" value="TreeGrafter"/>
</dbReference>
<feature type="region of interest" description="Disordered" evidence="1">
    <location>
        <begin position="564"/>
        <end position="624"/>
    </location>
</feature>
<keyword evidence="4" id="KW-1185">Reference proteome</keyword>
<feature type="compositionally biased region" description="Low complexity" evidence="1">
    <location>
        <begin position="586"/>
        <end position="607"/>
    </location>
</feature>
<reference evidence="3" key="1">
    <citation type="submission" date="2020-11" db="EMBL/GenBank/DDBJ databases">
        <title>Adaptations for nitrogen fixation in a non-lichenized fungal sporocarp promotes dispersal by wood-feeding termites.</title>
        <authorList>
            <consortium name="DOE Joint Genome Institute"/>
            <person name="Koch R.A."/>
            <person name="Yoon G."/>
            <person name="Arayal U."/>
            <person name="Lail K."/>
            <person name="Amirebrahimi M."/>
            <person name="Labutti K."/>
            <person name="Lipzen A."/>
            <person name="Riley R."/>
            <person name="Barry K."/>
            <person name="Henrissat B."/>
            <person name="Grigoriev I.V."/>
            <person name="Herr J.R."/>
            <person name="Aime M.C."/>
        </authorList>
    </citation>
    <scope>NUCLEOTIDE SEQUENCE</scope>
    <source>
        <strain evidence="3">MCA 3950</strain>
    </source>
</reference>
<dbReference type="GO" id="GO:0030674">
    <property type="term" value="F:protein-macromolecule adaptor activity"/>
    <property type="evidence" value="ECO:0007669"/>
    <property type="project" value="TreeGrafter"/>
</dbReference>
<dbReference type="PANTHER" id="PTHR11188:SF17">
    <property type="entry name" value="FI21816P1"/>
    <property type="match status" value="1"/>
</dbReference>
<evidence type="ECO:0000313" key="4">
    <source>
        <dbReference type="Proteomes" id="UP000812287"/>
    </source>
</evidence>
<name>A0A9P7VTJ4_9AGAR</name>
<evidence type="ECO:0000259" key="2">
    <source>
        <dbReference type="SMART" id="SM01017"/>
    </source>
</evidence>
<dbReference type="Gene3D" id="2.60.40.640">
    <property type="match status" value="1"/>
</dbReference>
<dbReference type="GO" id="GO:0070086">
    <property type="term" value="P:ubiquitin-dependent endocytosis"/>
    <property type="evidence" value="ECO:0007669"/>
    <property type="project" value="TreeGrafter"/>
</dbReference>
<comment type="caution">
    <text evidence="3">The sequence shown here is derived from an EMBL/GenBank/DDBJ whole genome shotgun (WGS) entry which is preliminary data.</text>
</comment>
<gene>
    <name evidence="3" type="ORF">BT62DRAFT_932128</name>
</gene>
<feature type="compositionally biased region" description="Polar residues" evidence="1">
    <location>
        <begin position="306"/>
        <end position="330"/>
    </location>
</feature>
<feature type="region of interest" description="Disordered" evidence="1">
    <location>
        <begin position="732"/>
        <end position="759"/>
    </location>
</feature>
<dbReference type="InterPro" id="IPR011022">
    <property type="entry name" value="Arrestin_C-like"/>
</dbReference>
<dbReference type="InterPro" id="IPR011021">
    <property type="entry name" value="Arrestin-like_N"/>
</dbReference>
<feature type="domain" description="Arrestin C-terminal-like" evidence="2">
    <location>
        <begin position="216"/>
        <end position="437"/>
    </location>
</feature>
<accession>A0A9P7VTJ4</accession>
<dbReference type="SMART" id="SM01017">
    <property type="entry name" value="Arrestin_C"/>
    <property type="match status" value="1"/>
</dbReference>